<dbReference type="InterPro" id="IPR052514">
    <property type="entry name" value="SAM-dependent_MTase"/>
</dbReference>
<dbReference type="InterPro" id="IPR029063">
    <property type="entry name" value="SAM-dependent_MTases_sf"/>
</dbReference>
<dbReference type="Gene3D" id="3.40.50.150">
    <property type="entry name" value="Vaccinia Virus protein VP39"/>
    <property type="match status" value="1"/>
</dbReference>
<protein>
    <submittedName>
        <fullName evidence="2">FkbM family methyltransferase</fullName>
    </submittedName>
</protein>
<keyword evidence="2" id="KW-0489">Methyltransferase</keyword>
<accession>A0A845ASS8</accession>
<dbReference type="Pfam" id="PF05050">
    <property type="entry name" value="Methyltransf_21"/>
    <property type="match status" value="1"/>
</dbReference>
<dbReference type="EMBL" id="WTYE01000001">
    <property type="protein sequence ID" value="MXP31566.1"/>
    <property type="molecule type" value="Genomic_DNA"/>
</dbReference>
<dbReference type="SUPFAM" id="SSF53335">
    <property type="entry name" value="S-adenosyl-L-methionine-dependent methyltransferases"/>
    <property type="match status" value="1"/>
</dbReference>
<dbReference type="AlphaFoldDB" id="A0A845ASS8"/>
<name>A0A845ASS8_9SPHN</name>
<feature type="domain" description="Methyltransferase FkbM" evidence="1">
    <location>
        <begin position="107"/>
        <end position="240"/>
    </location>
</feature>
<proteinExistence type="predicted"/>
<organism evidence="2 3">
    <name type="scientific">Parerythrobacter jejuensis</name>
    <dbReference type="NCBI Taxonomy" id="795812"/>
    <lineage>
        <taxon>Bacteria</taxon>
        <taxon>Pseudomonadati</taxon>
        <taxon>Pseudomonadota</taxon>
        <taxon>Alphaproteobacteria</taxon>
        <taxon>Sphingomonadales</taxon>
        <taxon>Erythrobacteraceae</taxon>
        <taxon>Parerythrobacter</taxon>
    </lineage>
</organism>
<dbReference type="GO" id="GO:0008168">
    <property type="term" value="F:methyltransferase activity"/>
    <property type="evidence" value="ECO:0007669"/>
    <property type="project" value="UniProtKB-KW"/>
</dbReference>
<evidence type="ECO:0000313" key="3">
    <source>
        <dbReference type="Proteomes" id="UP000446786"/>
    </source>
</evidence>
<dbReference type="OrthoDB" id="5679686at2"/>
<dbReference type="RefSeq" id="WP_160778991.1">
    <property type="nucleotide sequence ID" value="NZ_BAAAZF010000001.1"/>
</dbReference>
<dbReference type="Proteomes" id="UP000446786">
    <property type="component" value="Unassembled WGS sequence"/>
</dbReference>
<dbReference type="PANTHER" id="PTHR34203">
    <property type="entry name" value="METHYLTRANSFERASE, FKBM FAMILY PROTEIN"/>
    <property type="match status" value="1"/>
</dbReference>
<dbReference type="NCBIfam" id="TIGR01444">
    <property type="entry name" value="fkbM_fam"/>
    <property type="match status" value="1"/>
</dbReference>
<dbReference type="InterPro" id="IPR006342">
    <property type="entry name" value="FkbM_mtfrase"/>
</dbReference>
<comment type="caution">
    <text evidence="2">The sequence shown here is derived from an EMBL/GenBank/DDBJ whole genome shotgun (WGS) entry which is preliminary data.</text>
</comment>
<dbReference type="GO" id="GO:0032259">
    <property type="term" value="P:methylation"/>
    <property type="evidence" value="ECO:0007669"/>
    <property type="project" value="UniProtKB-KW"/>
</dbReference>
<sequence>MKLFRPYLWGGRVIKLARRLGMDVMPALTRDHRVAGARLGWRDEEPGLLRGAVVEGEHDGVPLKLFVANDLDVIQQVHRKGELYEPEELAIIKGTWDQHHEGGAFLDVGANVGNHALFAAMVLGADKVIACEPQDAAARILETNAALNHVADRIAIHRVGLSDSAGQASVESASNNLGAARLTQGKGGIELVTGDALVGDQPIGFIKIDTEGFELPVLRGLSGTIARDHPPLFVEVETANLPAFEQICAGHGYAITNRFQRYETSVNCLAIARD</sequence>
<gene>
    <name evidence="2" type="ORF">GRI94_07000</name>
</gene>
<keyword evidence="2" id="KW-0808">Transferase</keyword>
<reference evidence="2 3" key="1">
    <citation type="submission" date="2019-12" db="EMBL/GenBank/DDBJ databases">
        <title>Genomic-based taxomic classification of the family Erythrobacteraceae.</title>
        <authorList>
            <person name="Xu L."/>
        </authorList>
    </citation>
    <scope>NUCLEOTIDE SEQUENCE [LARGE SCALE GENOMIC DNA]</scope>
    <source>
        <strain evidence="2 3">JCM 16677</strain>
    </source>
</reference>
<evidence type="ECO:0000259" key="1">
    <source>
        <dbReference type="Pfam" id="PF05050"/>
    </source>
</evidence>
<keyword evidence="3" id="KW-1185">Reference proteome</keyword>
<evidence type="ECO:0000313" key="2">
    <source>
        <dbReference type="EMBL" id="MXP31566.1"/>
    </source>
</evidence>
<dbReference type="PANTHER" id="PTHR34203:SF15">
    <property type="entry name" value="SLL1173 PROTEIN"/>
    <property type="match status" value="1"/>
</dbReference>